<evidence type="ECO:0000256" key="19">
    <source>
        <dbReference type="ARBA" id="ARBA00023180"/>
    </source>
</evidence>
<keyword evidence="11 24" id="KW-0732">Signal</keyword>
<dbReference type="PROSITE" id="PS00108">
    <property type="entry name" value="PROTEIN_KINASE_ST"/>
    <property type="match status" value="1"/>
</dbReference>
<dbReference type="Pfam" id="PF23598">
    <property type="entry name" value="LRR_14"/>
    <property type="match status" value="1"/>
</dbReference>
<dbReference type="GO" id="GO:0004674">
    <property type="term" value="F:protein serine/threonine kinase activity"/>
    <property type="evidence" value="ECO:0007669"/>
    <property type="project" value="UniProtKB-KW"/>
</dbReference>
<evidence type="ECO:0000256" key="6">
    <source>
        <dbReference type="ARBA" id="ARBA00022527"/>
    </source>
</evidence>
<evidence type="ECO:0000256" key="24">
    <source>
        <dbReference type="SAM" id="SignalP"/>
    </source>
</evidence>
<reference evidence="26 27" key="1">
    <citation type="journal article" date="2018" name="Proc. Natl. Acad. Sci. U.S.A.">
        <title>Draft genome sequence of Camellia sinensis var. sinensis provides insights into the evolution of the tea genome and tea quality.</title>
        <authorList>
            <person name="Wei C."/>
            <person name="Yang H."/>
            <person name="Wang S."/>
            <person name="Zhao J."/>
            <person name="Liu C."/>
            <person name="Gao L."/>
            <person name="Xia E."/>
            <person name="Lu Y."/>
            <person name="Tai Y."/>
            <person name="She G."/>
            <person name="Sun J."/>
            <person name="Cao H."/>
            <person name="Tong W."/>
            <person name="Gao Q."/>
            <person name="Li Y."/>
            <person name="Deng W."/>
            <person name="Jiang X."/>
            <person name="Wang W."/>
            <person name="Chen Q."/>
            <person name="Zhang S."/>
            <person name="Li H."/>
            <person name="Wu J."/>
            <person name="Wang P."/>
            <person name="Li P."/>
            <person name="Shi C."/>
            <person name="Zheng F."/>
            <person name="Jian J."/>
            <person name="Huang B."/>
            <person name="Shan D."/>
            <person name="Shi M."/>
            <person name="Fang C."/>
            <person name="Yue Y."/>
            <person name="Li F."/>
            <person name="Li D."/>
            <person name="Wei S."/>
            <person name="Han B."/>
            <person name="Jiang C."/>
            <person name="Yin Y."/>
            <person name="Xia T."/>
            <person name="Zhang Z."/>
            <person name="Bennetzen J.L."/>
            <person name="Zhao S."/>
            <person name="Wan X."/>
        </authorList>
    </citation>
    <scope>NUCLEOTIDE SEQUENCE [LARGE SCALE GENOMIC DNA]</scope>
    <source>
        <strain evidence="27">cv. Shuchazao</strain>
        <tissue evidence="26">Leaf</tissue>
    </source>
</reference>
<keyword evidence="10 23" id="KW-0812">Transmembrane</keyword>
<dbReference type="PANTHER" id="PTHR27008:SF499">
    <property type="entry name" value="OS06G0581500 PROTEIN"/>
    <property type="match status" value="1"/>
</dbReference>
<feature type="transmembrane region" description="Helical" evidence="23">
    <location>
        <begin position="651"/>
        <end position="673"/>
    </location>
</feature>
<evidence type="ECO:0000256" key="8">
    <source>
        <dbReference type="ARBA" id="ARBA00022614"/>
    </source>
</evidence>
<keyword evidence="6" id="KW-0723">Serine/threonine-protein kinase</keyword>
<evidence type="ECO:0000313" key="26">
    <source>
        <dbReference type="EMBL" id="THG16051.1"/>
    </source>
</evidence>
<dbReference type="GO" id="GO:0006952">
    <property type="term" value="P:defense response"/>
    <property type="evidence" value="ECO:0007669"/>
    <property type="project" value="UniProtKB-ARBA"/>
</dbReference>
<keyword evidence="27" id="KW-1185">Reference proteome</keyword>
<dbReference type="InterPro" id="IPR003591">
    <property type="entry name" value="Leu-rich_rpt_typical-subtyp"/>
</dbReference>
<evidence type="ECO:0000256" key="9">
    <source>
        <dbReference type="ARBA" id="ARBA00022679"/>
    </source>
</evidence>
<feature type="domain" description="Protein kinase" evidence="25">
    <location>
        <begin position="705"/>
        <end position="1018"/>
    </location>
</feature>
<comment type="similarity">
    <text evidence="2">Belongs to the protein kinase superfamily. Ser/Thr protein kinase family.</text>
</comment>
<evidence type="ECO:0000256" key="20">
    <source>
        <dbReference type="ARBA" id="ARBA00047899"/>
    </source>
</evidence>
<dbReference type="InterPro" id="IPR001611">
    <property type="entry name" value="Leu-rich_rpt"/>
</dbReference>
<keyword evidence="8" id="KW-0433">Leucine-rich repeat</keyword>
<evidence type="ECO:0000256" key="13">
    <source>
        <dbReference type="ARBA" id="ARBA00022741"/>
    </source>
</evidence>
<dbReference type="SMART" id="SM00369">
    <property type="entry name" value="LRR_TYP"/>
    <property type="match status" value="5"/>
</dbReference>
<evidence type="ECO:0000256" key="23">
    <source>
        <dbReference type="SAM" id="Phobius"/>
    </source>
</evidence>
<keyword evidence="12" id="KW-0677">Repeat</keyword>
<dbReference type="STRING" id="542762.A0A4S4EHS9"/>
<dbReference type="FunFam" id="1.10.510.10:FF:000358">
    <property type="entry name" value="Putative leucine-rich repeat receptor-like serine/threonine-protein kinase"/>
    <property type="match status" value="1"/>
</dbReference>
<sequence>MDLILSCPFHVFIHLVLFFSLSSGFPHVAAHSPHAGNETDKLALLAFKAATTGNPSGALTSWNASIHFCQWVGVTCGRQHQRVIALNLNDQKLTGSISPHIGNLSFLRELQLSNNSLSHKIPPELGRLPRLQMLSLSNNSITGEIPTNISACLDLVALDLSLNELAGKIHMELGSLAKLEKVSFRRNNLVGEVPSTFGNLSSLQKLIAPENGISGNIPDELGRLTKLQVLALEVNRLVGTIPSSIFNISSMVALNVALNQLRGRLPSGLGVTFTNLEFLGLTENLFTGYIPISISNASKIQRLCIDGNKFTGKVPPLEKLHDLQWLCLEDNQLGTGEVGDLSFLSSLTNATNLVSVGLRNNSFGGKLPESVSNFSINLNELLLDNNKIFGSIPTGIGNLVKLQQIELWENQFTGNIPTDIGKLQELQILGLSNNKFSGNIPSFLGNLSLLSKLGLSGNNFYGRIPSSLGKCQILEDLNLDRNNLCGTITREVLSISSLLHLNLSQIHLTGFLPVEIGNLKNLEVLDVSDNMLSGEIPSTIGTCVKLRLLYMKGNNFQGILPFSLSNLRGMEEIDLSVNNFSGKVPEYLESFSYLQKLNLSLNDFEGAIPESGIFMNATAVFVRGNPKLCGGIPELQLHSCTSKGSTLNLKLIIPTIFGLLGLILMFCFLYLCWFQKRAKMPYSNFLGNTFLKLSYKSLVKATDGFSPNNLIGVGSFGSVYKAILDQGGKVVAVKVLHLQFHGASKSFIAECETMKCIRHRNLVKLLTTCSSVDHHGNDFKALIYEFMVNGSLEKWLHPIKNEDEAHEDSRALNLLQRLNIAIDVASALDYLHHHCLEPIIHCDLKPSNVLLDKEMIGHVGDFGLARFLPEATYHSFANQSSSIGIIGSVGYAAPEYGMGNDVSTSGDVYSYGILLLEIFTGKKPTNDMFNGSLCLHDFAKMVFSEKIVNVVDPTLIQQIEKGDAKLNSNNAHNQSSGSSHKIQECVVAILKVGIACSQELPRDRPTINDVVTQLHVIKDTLLGTGGVHGGIKLELRCHNE</sequence>
<evidence type="ECO:0000256" key="21">
    <source>
        <dbReference type="ARBA" id="ARBA00048679"/>
    </source>
</evidence>
<evidence type="ECO:0000256" key="5">
    <source>
        <dbReference type="ARBA" id="ARBA00022475"/>
    </source>
</evidence>
<dbReference type="Pfam" id="PF07714">
    <property type="entry name" value="PK_Tyr_Ser-Thr"/>
    <property type="match status" value="1"/>
</dbReference>
<evidence type="ECO:0000256" key="15">
    <source>
        <dbReference type="ARBA" id="ARBA00022840"/>
    </source>
</evidence>
<comment type="caution">
    <text evidence="26">The sequence shown here is derived from an EMBL/GenBank/DDBJ whole genome shotgun (WGS) entry which is preliminary data.</text>
</comment>
<evidence type="ECO:0000256" key="12">
    <source>
        <dbReference type="ARBA" id="ARBA00022737"/>
    </source>
</evidence>
<dbReference type="PROSITE" id="PS00107">
    <property type="entry name" value="PROTEIN_KINASE_ATP"/>
    <property type="match status" value="1"/>
</dbReference>
<dbReference type="InterPro" id="IPR017441">
    <property type="entry name" value="Protein_kinase_ATP_BS"/>
</dbReference>
<evidence type="ECO:0000256" key="1">
    <source>
        <dbReference type="ARBA" id="ARBA00004251"/>
    </source>
</evidence>
<dbReference type="Gene3D" id="3.80.10.10">
    <property type="entry name" value="Ribonuclease Inhibitor"/>
    <property type="match status" value="4"/>
</dbReference>
<dbReference type="InterPro" id="IPR000719">
    <property type="entry name" value="Prot_kinase_dom"/>
</dbReference>
<comment type="subcellular location">
    <subcellularLocation>
        <location evidence="1">Cell membrane</location>
        <topology evidence="1">Single-pass type I membrane protein</topology>
    </subcellularLocation>
</comment>
<dbReference type="FunFam" id="3.30.200.20:FF:000432">
    <property type="entry name" value="LRR receptor-like serine/threonine-protein kinase EFR"/>
    <property type="match status" value="1"/>
</dbReference>
<dbReference type="GO" id="GO:0005886">
    <property type="term" value="C:plasma membrane"/>
    <property type="evidence" value="ECO:0007669"/>
    <property type="project" value="UniProtKB-SubCell"/>
</dbReference>
<evidence type="ECO:0000256" key="17">
    <source>
        <dbReference type="ARBA" id="ARBA00023136"/>
    </source>
</evidence>
<feature type="chain" id="PRO_5020970242" description="non-specific serine/threonine protein kinase" evidence="24">
    <location>
        <begin position="25"/>
        <end position="1040"/>
    </location>
</feature>
<evidence type="ECO:0000256" key="11">
    <source>
        <dbReference type="ARBA" id="ARBA00022729"/>
    </source>
</evidence>
<feature type="signal peptide" evidence="24">
    <location>
        <begin position="1"/>
        <end position="24"/>
    </location>
</feature>
<evidence type="ECO:0000256" key="4">
    <source>
        <dbReference type="ARBA" id="ARBA00012513"/>
    </source>
</evidence>
<keyword evidence="18" id="KW-0675">Receptor</keyword>
<keyword evidence="19" id="KW-0325">Glycoprotein</keyword>
<dbReference type="InterPro" id="IPR032675">
    <property type="entry name" value="LRR_dom_sf"/>
</dbReference>
<comment type="catalytic activity">
    <reaction evidence="21">
        <text>L-seryl-[protein] + ATP = O-phospho-L-seryl-[protein] + ADP + H(+)</text>
        <dbReference type="Rhea" id="RHEA:17989"/>
        <dbReference type="Rhea" id="RHEA-COMP:9863"/>
        <dbReference type="Rhea" id="RHEA-COMP:11604"/>
        <dbReference type="ChEBI" id="CHEBI:15378"/>
        <dbReference type="ChEBI" id="CHEBI:29999"/>
        <dbReference type="ChEBI" id="CHEBI:30616"/>
        <dbReference type="ChEBI" id="CHEBI:83421"/>
        <dbReference type="ChEBI" id="CHEBI:456216"/>
        <dbReference type="EC" id="2.7.11.1"/>
    </reaction>
</comment>
<evidence type="ECO:0000256" key="7">
    <source>
        <dbReference type="ARBA" id="ARBA00022553"/>
    </source>
</evidence>
<name>A0A4S4EHS9_CAMSN</name>
<dbReference type="GO" id="GO:0051707">
    <property type="term" value="P:response to other organism"/>
    <property type="evidence" value="ECO:0007669"/>
    <property type="project" value="UniProtKB-ARBA"/>
</dbReference>
<keyword evidence="16 23" id="KW-1133">Transmembrane helix</keyword>
<dbReference type="InterPro" id="IPR011009">
    <property type="entry name" value="Kinase-like_dom_sf"/>
</dbReference>
<evidence type="ECO:0000256" key="16">
    <source>
        <dbReference type="ARBA" id="ARBA00022989"/>
    </source>
</evidence>
<dbReference type="SMART" id="SM00220">
    <property type="entry name" value="S_TKc"/>
    <property type="match status" value="1"/>
</dbReference>
<dbReference type="PROSITE" id="PS50011">
    <property type="entry name" value="PROTEIN_KINASE_DOM"/>
    <property type="match status" value="1"/>
</dbReference>
<dbReference type="Pfam" id="PF08263">
    <property type="entry name" value="LRRNT_2"/>
    <property type="match status" value="1"/>
</dbReference>
<evidence type="ECO:0000256" key="10">
    <source>
        <dbReference type="ARBA" id="ARBA00022692"/>
    </source>
</evidence>
<dbReference type="CDD" id="cd14066">
    <property type="entry name" value="STKc_IRAK"/>
    <property type="match status" value="1"/>
</dbReference>
<evidence type="ECO:0000259" key="25">
    <source>
        <dbReference type="PROSITE" id="PS50011"/>
    </source>
</evidence>
<dbReference type="InterPro" id="IPR008271">
    <property type="entry name" value="Ser/Thr_kinase_AS"/>
</dbReference>
<dbReference type="InterPro" id="IPR001245">
    <property type="entry name" value="Ser-Thr/Tyr_kinase_cat_dom"/>
</dbReference>
<dbReference type="InterPro" id="IPR055414">
    <property type="entry name" value="LRR_R13L4/SHOC2-like"/>
</dbReference>
<dbReference type="FunFam" id="3.80.10.10:FF:001158">
    <property type="entry name" value="Leucine-rich repeat protein kinase family protein"/>
    <property type="match status" value="1"/>
</dbReference>
<dbReference type="EC" id="2.7.11.1" evidence="4"/>
<dbReference type="InterPro" id="IPR013210">
    <property type="entry name" value="LRR_N_plant-typ"/>
</dbReference>
<evidence type="ECO:0000313" key="27">
    <source>
        <dbReference type="Proteomes" id="UP000306102"/>
    </source>
</evidence>
<dbReference type="Pfam" id="PF00560">
    <property type="entry name" value="LRR_1"/>
    <property type="match status" value="5"/>
</dbReference>
<evidence type="ECO:0000256" key="3">
    <source>
        <dbReference type="ARBA" id="ARBA00009592"/>
    </source>
</evidence>
<comment type="catalytic activity">
    <reaction evidence="20">
        <text>L-threonyl-[protein] + ATP = O-phospho-L-threonyl-[protein] + ADP + H(+)</text>
        <dbReference type="Rhea" id="RHEA:46608"/>
        <dbReference type="Rhea" id="RHEA-COMP:11060"/>
        <dbReference type="Rhea" id="RHEA-COMP:11605"/>
        <dbReference type="ChEBI" id="CHEBI:15378"/>
        <dbReference type="ChEBI" id="CHEBI:30013"/>
        <dbReference type="ChEBI" id="CHEBI:30616"/>
        <dbReference type="ChEBI" id="CHEBI:61977"/>
        <dbReference type="ChEBI" id="CHEBI:456216"/>
        <dbReference type="EC" id="2.7.11.1"/>
    </reaction>
</comment>
<dbReference type="SUPFAM" id="SSF52058">
    <property type="entry name" value="L domain-like"/>
    <property type="match status" value="2"/>
</dbReference>
<dbReference type="SUPFAM" id="SSF56112">
    <property type="entry name" value="Protein kinase-like (PK-like)"/>
    <property type="match status" value="1"/>
</dbReference>
<keyword evidence="7" id="KW-0597">Phosphoprotein</keyword>
<keyword evidence="17 23" id="KW-0472">Membrane</keyword>
<evidence type="ECO:0000256" key="14">
    <source>
        <dbReference type="ARBA" id="ARBA00022777"/>
    </source>
</evidence>
<organism evidence="26 27">
    <name type="scientific">Camellia sinensis var. sinensis</name>
    <name type="common">China tea</name>
    <dbReference type="NCBI Taxonomy" id="542762"/>
    <lineage>
        <taxon>Eukaryota</taxon>
        <taxon>Viridiplantae</taxon>
        <taxon>Streptophyta</taxon>
        <taxon>Embryophyta</taxon>
        <taxon>Tracheophyta</taxon>
        <taxon>Spermatophyta</taxon>
        <taxon>Magnoliopsida</taxon>
        <taxon>eudicotyledons</taxon>
        <taxon>Gunneridae</taxon>
        <taxon>Pentapetalae</taxon>
        <taxon>asterids</taxon>
        <taxon>Ericales</taxon>
        <taxon>Theaceae</taxon>
        <taxon>Camellia</taxon>
    </lineage>
</organism>
<protein>
    <recommendedName>
        <fullName evidence="4">non-specific serine/threonine protein kinase</fullName>
        <ecNumber evidence="4">2.7.11.1</ecNumber>
    </recommendedName>
</protein>
<gene>
    <name evidence="26" type="ORF">TEA_004632</name>
</gene>
<keyword evidence="13 22" id="KW-0547">Nucleotide-binding</keyword>
<keyword evidence="14" id="KW-0418">Kinase</keyword>
<feature type="binding site" evidence="22">
    <location>
        <position position="734"/>
    </location>
    <ligand>
        <name>ATP</name>
        <dbReference type="ChEBI" id="CHEBI:30616"/>
    </ligand>
</feature>
<dbReference type="PANTHER" id="PTHR27008">
    <property type="entry name" value="OS04G0122200 PROTEIN"/>
    <property type="match status" value="1"/>
</dbReference>
<accession>A0A4S4EHS9</accession>
<dbReference type="GO" id="GO:0005524">
    <property type="term" value="F:ATP binding"/>
    <property type="evidence" value="ECO:0007669"/>
    <property type="project" value="UniProtKB-UniRule"/>
</dbReference>
<evidence type="ECO:0000256" key="22">
    <source>
        <dbReference type="PROSITE-ProRule" id="PRU10141"/>
    </source>
</evidence>
<dbReference type="Gene3D" id="1.10.510.10">
    <property type="entry name" value="Transferase(Phosphotransferase) domain 1"/>
    <property type="match status" value="1"/>
</dbReference>
<keyword evidence="15 22" id="KW-0067">ATP-binding</keyword>
<evidence type="ECO:0000256" key="2">
    <source>
        <dbReference type="ARBA" id="ARBA00008684"/>
    </source>
</evidence>
<comment type="similarity">
    <text evidence="3">Belongs to the RLP family.</text>
</comment>
<dbReference type="AlphaFoldDB" id="A0A4S4EHS9"/>
<proteinExistence type="inferred from homology"/>
<dbReference type="Gene3D" id="3.30.200.20">
    <property type="entry name" value="Phosphorylase Kinase, domain 1"/>
    <property type="match status" value="1"/>
</dbReference>
<dbReference type="FunFam" id="3.80.10.10:FF:000275">
    <property type="entry name" value="Leucine-rich repeat receptor-like protein kinase"/>
    <property type="match status" value="1"/>
</dbReference>
<dbReference type="InterPro" id="IPR051809">
    <property type="entry name" value="Plant_receptor-like_S/T_kinase"/>
</dbReference>
<dbReference type="FunFam" id="3.80.10.10:FF:000288">
    <property type="entry name" value="LRR receptor-like serine/threonine-protein kinase EFR"/>
    <property type="match status" value="1"/>
</dbReference>
<keyword evidence="5" id="KW-1003">Cell membrane</keyword>
<dbReference type="Proteomes" id="UP000306102">
    <property type="component" value="Unassembled WGS sequence"/>
</dbReference>
<keyword evidence="9" id="KW-0808">Transferase</keyword>
<evidence type="ECO:0000256" key="18">
    <source>
        <dbReference type="ARBA" id="ARBA00023170"/>
    </source>
</evidence>
<dbReference type="EMBL" id="SDRB02004315">
    <property type="protein sequence ID" value="THG16051.1"/>
    <property type="molecule type" value="Genomic_DNA"/>
</dbReference>